<dbReference type="Pfam" id="PF14555">
    <property type="entry name" value="UBA_4"/>
    <property type="match status" value="1"/>
</dbReference>
<dbReference type="Pfam" id="PF00789">
    <property type="entry name" value="UBX"/>
    <property type="match status" value="1"/>
</dbReference>
<proteinExistence type="predicted"/>
<dbReference type="InterPro" id="IPR029071">
    <property type="entry name" value="Ubiquitin-like_domsf"/>
</dbReference>
<dbReference type="PANTHER" id="PTHR23322:SF1">
    <property type="entry name" value="FAS-ASSOCIATED FACTOR 2"/>
    <property type="match status" value="1"/>
</dbReference>
<feature type="region of interest" description="Disordered" evidence="2">
    <location>
        <begin position="311"/>
        <end position="338"/>
    </location>
</feature>
<dbReference type="CDD" id="cd14273">
    <property type="entry name" value="UBA_TAP-C_like"/>
    <property type="match status" value="1"/>
</dbReference>
<dbReference type="SMART" id="SM00166">
    <property type="entry name" value="UBX"/>
    <property type="match status" value="1"/>
</dbReference>
<dbReference type="GO" id="GO:0036503">
    <property type="term" value="P:ERAD pathway"/>
    <property type="evidence" value="ECO:0007669"/>
    <property type="project" value="TreeGrafter"/>
</dbReference>
<evidence type="ECO:0000256" key="2">
    <source>
        <dbReference type="SAM" id="MobiDB-lite"/>
    </source>
</evidence>
<dbReference type="EMBL" id="HBFQ01014159">
    <property type="protein sequence ID" value="CAD8835459.1"/>
    <property type="molecule type" value="Transcribed_RNA"/>
</dbReference>
<sequence length="430" mass="48468">MDSGRSAVEQQQVLDHFLEITCHSLDARTATSLLASVGWNLDQALQLHLAAIDLEQQPLSSSDATQPLLEESRVVQPRSLLTGWLSLGLKWVSDALGFLRVLFGCCAVLDDTGGNLRESLIASYGQVPPQFSEGTFQEAVAAATRRNRLLVVYLHSGYSEHTESFVTQVLCHELVRTMLEENFVVWAGDISNFETHEVSEVIHAQQYPCLCILLPAQGDIRVVGAVHGEVKFDETVGLLSACIEEMDGHRTELAVREAQQQEDRYLREFQDREYEETLLRDMERENLQRLAEESAQQEACRAEEARCEEEENRLAQQREEEENMQERRRKKADALQAAKSENATSRLCLRLRSGARIERKFHPTDKLADVYAWADCASFLPENDGRKLDIPARFVLKTSFPSTELTSMDSTVAELELAGTIILLIEAEED</sequence>
<dbReference type="InterPro" id="IPR050730">
    <property type="entry name" value="UBX_domain-protein"/>
</dbReference>
<feature type="domain" description="UBX" evidence="3">
    <location>
        <begin position="340"/>
        <end position="425"/>
    </location>
</feature>
<evidence type="ECO:0000259" key="3">
    <source>
        <dbReference type="PROSITE" id="PS50033"/>
    </source>
</evidence>
<evidence type="ECO:0000256" key="1">
    <source>
        <dbReference type="ARBA" id="ARBA00023054"/>
    </source>
</evidence>
<dbReference type="CDD" id="cd01767">
    <property type="entry name" value="UBX"/>
    <property type="match status" value="1"/>
</dbReference>
<dbReference type="InterPro" id="IPR036249">
    <property type="entry name" value="Thioredoxin-like_sf"/>
</dbReference>
<organism evidence="4">
    <name type="scientific">Noctiluca scintillans</name>
    <name type="common">Sea sparkle</name>
    <name type="synonym">Red tide dinoflagellate</name>
    <dbReference type="NCBI Taxonomy" id="2966"/>
    <lineage>
        <taxon>Eukaryota</taxon>
        <taxon>Sar</taxon>
        <taxon>Alveolata</taxon>
        <taxon>Dinophyceae</taxon>
        <taxon>Noctilucales</taxon>
        <taxon>Noctilucaceae</taxon>
        <taxon>Noctiluca</taxon>
    </lineage>
</organism>
<dbReference type="InterPro" id="IPR006577">
    <property type="entry name" value="UAS"/>
</dbReference>
<evidence type="ECO:0000313" key="4">
    <source>
        <dbReference type="EMBL" id="CAD8835459.1"/>
    </source>
</evidence>
<dbReference type="SUPFAM" id="SSF52833">
    <property type="entry name" value="Thioredoxin-like"/>
    <property type="match status" value="1"/>
</dbReference>
<gene>
    <name evidence="4" type="ORF">NSCI0253_LOCUS9807</name>
</gene>
<dbReference type="Gene3D" id="3.40.30.10">
    <property type="entry name" value="Glutaredoxin"/>
    <property type="match status" value="1"/>
</dbReference>
<dbReference type="PANTHER" id="PTHR23322">
    <property type="entry name" value="FAS-ASSOCIATED PROTEIN"/>
    <property type="match status" value="1"/>
</dbReference>
<dbReference type="SUPFAM" id="SSF54236">
    <property type="entry name" value="Ubiquitin-like"/>
    <property type="match status" value="1"/>
</dbReference>
<dbReference type="AlphaFoldDB" id="A0A7S0ZX47"/>
<dbReference type="GO" id="GO:0005783">
    <property type="term" value="C:endoplasmic reticulum"/>
    <property type="evidence" value="ECO:0007669"/>
    <property type="project" value="TreeGrafter"/>
</dbReference>
<dbReference type="Gene3D" id="3.10.20.90">
    <property type="entry name" value="Phosphatidylinositol 3-kinase Catalytic Subunit, Chain A, domain 1"/>
    <property type="match status" value="1"/>
</dbReference>
<keyword evidence="1" id="KW-0175">Coiled coil</keyword>
<protein>
    <recommendedName>
        <fullName evidence="3">UBX domain-containing protein</fullName>
    </recommendedName>
</protein>
<accession>A0A7S0ZX47</accession>
<dbReference type="PROSITE" id="PS50033">
    <property type="entry name" value="UBX"/>
    <property type="match status" value="1"/>
</dbReference>
<dbReference type="GO" id="GO:0043130">
    <property type="term" value="F:ubiquitin binding"/>
    <property type="evidence" value="ECO:0007669"/>
    <property type="project" value="TreeGrafter"/>
</dbReference>
<dbReference type="Pfam" id="PF21021">
    <property type="entry name" value="FAF1"/>
    <property type="match status" value="1"/>
</dbReference>
<name>A0A7S0ZX47_NOCSC</name>
<reference evidence="4" key="1">
    <citation type="submission" date="2021-01" db="EMBL/GenBank/DDBJ databases">
        <authorList>
            <person name="Corre E."/>
            <person name="Pelletier E."/>
            <person name="Niang G."/>
            <person name="Scheremetjew M."/>
            <person name="Finn R."/>
            <person name="Kale V."/>
            <person name="Holt S."/>
            <person name="Cochrane G."/>
            <person name="Meng A."/>
            <person name="Brown T."/>
            <person name="Cohen L."/>
        </authorList>
    </citation>
    <scope>NUCLEOTIDE SEQUENCE</scope>
</reference>
<dbReference type="InterPro" id="IPR049483">
    <property type="entry name" value="FAF1_2-like_UAS"/>
</dbReference>
<dbReference type="SMART" id="SM00594">
    <property type="entry name" value="UAS"/>
    <property type="match status" value="1"/>
</dbReference>
<dbReference type="InterPro" id="IPR001012">
    <property type="entry name" value="UBX_dom"/>
</dbReference>